<dbReference type="PANTHER" id="PTHR30329">
    <property type="entry name" value="STATOR ELEMENT OF FLAGELLAR MOTOR COMPLEX"/>
    <property type="match status" value="1"/>
</dbReference>
<keyword evidence="6" id="KW-0732">Signal</keyword>
<comment type="subcellular location">
    <subcellularLocation>
        <location evidence="1">Cell outer membrane</location>
    </subcellularLocation>
</comment>
<evidence type="ECO:0000256" key="3">
    <source>
        <dbReference type="ARBA" id="ARBA00023237"/>
    </source>
</evidence>
<dbReference type="AlphaFoldDB" id="A0A7X0F1I9"/>
<feature type="chain" id="PRO_5039258656" evidence="6">
    <location>
        <begin position="29"/>
        <end position="527"/>
    </location>
</feature>
<sequence>MWHKTLTATSVALALAVTGCGVVPLPSAADPATRPPSAAPTPTPSGPATTAPPSSAPPATPAADSGPALAVTHSTETPTYKIEVVGLNRVEGAHLLVRLRLSNTGEKDLPWSADLQDNFARNGAFVWASGIGVLDAQARRWLMPYQRGEECLCTHQDRDGLKYFIEPGASIGVYAVVPAPSGNPATATVVTPAAPPLVNVPISDDPPAMEMPDLSGVTPVRHLVATPSEALDKSEETADDGRQLQVSLSSDVLFAVDKANLTGRARTVLARTAKLVDASSGTTVEIAGHADSTGTDAINDPLSRRRAEAVRKALAGLVSRDGLRFTAQGYGSRRPLYSNDEEEGRRRNRRVTVTFAKPRQAAPPPTAAASPSTSPGEATAAAPGPTVSARSEGQPFTAEITGLRRLPGGLGVLTYRLTNRGEREAWHHRLNWSSEWMSYRYQAASNVRLTDQAERRQYLPGRIEVAGDDGPVTYCACTEMAGVRLSTGKFAPGEAREFWSLFGLPATASRLTVKISDFPATEVAVTG</sequence>
<accession>A0A7X0F1I9</accession>
<dbReference type="PROSITE" id="PS51257">
    <property type="entry name" value="PROKAR_LIPOPROTEIN"/>
    <property type="match status" value="1"/>
</dbReference>
<evidence type="ECO:0000256" key="2">
    <source>
        <dbReference type="ARBA" id="ARBA00023136"/>
    </source>
</evidence>
<protein>
    <submittedName>
        <fullName evidence="8">Outer membrane protein OmpA-like peptidoglycan-associated protein</fullName>
    </submittedName>
</protein>
<feature type="region of interest" description="Disordered" evidence="5">
    <location>
        <begin position="28"/>
        <end position="69"/>
    </location>
</feature>
<keyword evidence="9" id="KW-1185">Reference proteome</keyword>
<dbReference type="Pfam" id="PF00691">
    <property type="entry name" value="OmpA"/>
    <property type="match status" value="1"/>
</dbReference>
<dbReference type="PRINTS" id="PR01021">
    <property type="entry name" value="OMPADOMAIN"/>
</dbReference>
<comment type="caution">
    <text evidence="8">The sequence shown here is derived from an EMBL/GenBank/DDBJ whole genome shotgun (WGS) entry which is preliminary data.</text>
</comment>
<evidence type="ECO:0000256" key="1">
    <source>
        <dbReference type="ARBA" id="ARBA00004442"/>
    </source>
</evidence>
<evidence type="ECO:0000313" key="8">
    <source>
        <dbReference type="EMBL" id="MBB6352038.1"/>
    </source>
</evidence>
<dbReference type="CDD" id="cd07185">
    <property type="entry name" value="OmpA_C-like"/>
    <property type="match status" value="1"/>
</dbReference>
<proteinExistence type="predicted"/>
<dbReference type="PROSITE" id="PS51123">
    <property type="entry name" value="OMPA_2"/>
    <property type="match status" value="1"/>
</dbReference>
<feature type="signal peptide" evidence="6">
    <location>
        <begin position="1"/>
        <end position="28"/>
    </location>
</feature>
<organism evidence="8 9">
    <name type="scientific">Nonomuraea muscovyensis</name>
    <dbReference type="NCBI Taxonomy" id="1124761"/>
    <lineage>
        <taxon>Bacteria</taxon>
        <taxon>Bacillati</taxon>
        <taxon>Actinomycetota</taxon>
        <taxon>Actinomycetes</taxon>
        <taxon>Streptosporangiales</taxon>
        <taxon>Streptosporangiaceae</taxon>
        <taxon>Nonomuraea</taxon>
    </lineage>
</organism>
<feature type="domain" description="OmpA-like" evidence="7">
    <location>
        <begin position="241"/>
        <end position="359"/>
    </location>
</feature>
<keyword evidence="3" id="KW-0998">Cell outer membrane</keyword>
<gene>
    <name evidence="8" type="ORF">FHU36_008634</name>
</gene>
<evidence type="ECO:0000256" key="5">
    <source>
        <dbReference type="SAM" id="MobiDB-lite"/>
    </source>
</evidence>
<evidence type="ECO:0000256" key="6">
    <source>
        <dbReference type="SAM" id="SignalP"/>
    </source>
</evidence>
<evidence type="ECO:0000256" key="4">
    <source>
        <dbReference type="PROSITE-ProRule" id="PRU00473"/>
    </source>
</evidence>
<evidence type="ECO:0000313" key="9">
    <source>
        <dbReference type="Proteomes" id="UP000583800"/>
    </source>
</evidence>
<dbReference type="SUPFAM" id="SSF103088">
    <property type="entry name" value="OmpA-like"/>
    <property type="match status" value="1"/>
</dbReference>
<feature type="compositionally biased region" description="Pro residues" evidence="5">
    <location>
        <begin position="33"/>
        <end position="45"/>
    </location>
</feature>
<name>A0A7X0F1I9_9ACTN</name>
<dbReference type="Gene3D" id="3.30.1330.60">
    <property type="entry name" value="OmpA-like domain"/>
    <property type="match status" value="1"/>
</dbReference>
<dbReference type="PANTHER" id="PTHR30329:SF21">
    <property type="entry name" value="LIPOPROTEIN YIAD-RELATED"/>
    <property type="match status" value="1"/>
</dbReference>
<dbReference type="RefSeq" id="WP_185089798.1">
    <property type="nucleotide sequence ID" value="NZ_JACHJB010000005.1"/>
</dbReference>
<evidence type="ECO:0000259" key="7">
    <source>
        <dbReference type="PROSITE" id="PS51123"/>
    </source>
</evidence>
<dbReference type="InterPro" id="IPR006664">
    <property type="entry name" value="OMP_bac"/>
</dbReference>
<dbReference type="Proteomes" id="UP000583800">
    <property type="component" value="Unassembled WGS sequence"/>
</dbReference>
<dbReference type="GO" id="GO:0009279">
    <property type="term" value="C:cell outer membrane"/>
    <property type="evidence" value="ECO:0007669"/>
    <property type="project" value="UniProtKB-SubCell"/>
</dbReference>
<dbReference type="InterPro" id="IPR050330">
    <property type="entry name" value="Bact_OuterMem_StrucFunc"/>
</dbReference>
<dbReference type="EMBL" id="JACHJB010000005">
    <property type="protein sequence ID" value="MBB6352038.1"/>
    <property type="molecule type" value="Genomic_DNA"/>
</dbReference>
<dbReference type="InterPro" id="IPR006665">
    <property type="entry name" value="OmpA-like"/>
</dbReference>
<dbReference type="InterPro" id="IPR036737">
    <property type="entry name" value="OmpA-like_sf"/>
</dbReference>
<keyword evidence="2 4" id="KW-0472">Membrane</keyword>
<reference evidence="8 9" key="1">
    <citation type="submission" date="2020-08" db="EMBL/GenBank/DDBJ databases">
        <title>Sequencing the genomes of 1000 actinobacteria strains.</title>
        <authorList>
            <person name="Klenk H.-P."/>
        </authorList>
    </citation>
    <scope>NUCLEOTIDE SEQUENCE [LARGE SCALE GENOMIC DNA]</scope>
    <source>
        <strain evidence="8 9">DSM 45913</strain>
    </source>
</reference>
<feature type="compositionally biased region" description="Low complexity" evidence="5">
    <location>
        <begin position="367"/>
        <end position="386"/>
    </location>
</feature>
<feature type="region of interest" description="Disordered" evidence="5">
    <location>
        <begin position="330"/>
        <end position="392"/>
    </location>
</feature>